<name>A0AAD1IK60_9MYCO</name>
<dbReference type="Gene3D" id="1.10.443.10">
    <property type="entry name" value="Intergrase catalytic core"/>
    <property type="match status" value="1"/>
</dbReference>
<sequence>MLVHVAAWSGLRAGELAGLQVGDVELPAPSINPNVATKPGGLHVARTLARVGAELRYLPPKTKGSRRRVPLTATTTALLRDYVAAHPRADEPTAPLFPSVSLKAQRPTGVKNPVGASAANQAAALAELTTAEAGERLVVDWSQPVRHATFYKAVFRPAVVGLFGPRRCREIRLHHYPQGSRGTRSDTPTRACASRRG</sequence>
<feature type="region of interest" description="Disordered" evidence="2">
    <location>
        <begin position="175"/>
        <end position="197"/>
    </location>
</feature>
<dbReference type="GO" id="GO:0003677">
    <property type="term" value="F:DNA binding"/>
    <property type="evidence" value="ECO:0007669"/>
    <property type="project" value="InterPro"/>
</dbReference>
<dbReference type="EMBL" id="AP022586">
    <property type="protein sequence ID" value="BBY15097.1"/>
    <property type="molecule type" value="Genomic_DNA"/>
</dbReference>
<evidence type="ECO:0000313" key="4">
    <source>
        <dbReference type="Proteomes" id="UP000466607"/>
    </source>
</evidence>
<dbReference type="SUPFAM" id="SSF56349">
    <property type="entry name" value="DNA breaking-rejoining enzymes"/>
    <property type="match status" value="1"/>
</dbReference>
<organism evidence="3 4">
    <name type="scientific">Mycolicibacterium litorale</name>
    <dbReference type="NCBI Taxonomy" id="758802"/>
    <lineage>
        <taxon>Bacteria</taxon>
        <taxon>Bacillati</taxon>
        <taxon>Actinomycetota</taxon>
        <taxon>Actinomycetes</taxon>
        <taxon>Mycobacteriales</taxon>
        <taxon>Mycobacteriaceae</taxon>
        <taxon>Mycolicibacterium</taxon>
    </lineage>
</organism>
<dbReference type="InterPro" id="IPR013762">
    <property type="entry name" value="Integrase-like_cat_sf"/>
</dbReference>
<evidence type="ECO:0000313" key="3">
    <source>
        <dbReference type="EMBL" id="BBY15097.1"/>
    </source>
</evidence>
<dbReference type="GO" id="GO:0015074">
    <property type="term" value="P:DNA integration"/>
    <property type="evidence" value="ECO:0007669"/>
    <property type="project" value="InterPro"/>
</dbReference>
<evidence type="ECO:0008006" key="5">
    <source>
        <dbReference type="Google" id="ProtNLM"/>
    </source>
</evidence>
<protein>
    <recommendedName>
        <fullName evidence="5">Tyr recombinase domain-containing protein</fullName>
    </recommendedName>
</protein>
<evidence type="ECO:0000256" key="2">
    <source>
        <dbReference type="SAM" id="MobiDB-lite"/>
    </source>
</evidence>
<keyword evidence="4" id="KW-1185">Reference proteome</keyword>
<dbReference type="GO" id="GO:0006310">
    <property type="term" value="P:DNA recombination"/>
    <property type="evidence" value="ECO:0007669"/>
    <property type="project" value="UniProtKB-KW"/>
</dbReference>
<dbReference type="Proteomes" id="UP000466607">
    <property type="component" value="Chromosome"/>
</dbReference>
<evidence type="ECO:0000256" key="1">
    <source>
        <dbReference type="ARBA" id="ARBA00023172"/>
    </source>
</evidence>
<dbReference type="InterPro" id="IPR011010">
    <property type="entry name" value="DNA_brk_join_enz"/>
</dbReference>
<dbReference type="AlphaFoldDB" id="A0AAD1IK60"/>
<keyword evidence="1" id="KW-0233">DNA recombination</keyword>
<reference evidence="3 4" key="1">
    <citation type="journal article" date="2019" name="Emerg. Microbes Infect.">
        <title>Comprehensive subspecies identification of 175 nontuberculous mycobacteria species based on 7547 genomic profiles.</title>
        <authorList>
            <person name="Matsumoto Y."/>
            <person name="Kinjo T."/>
            <person name="Motooka D."/>
            <person name="Nabeya D."/>
            <person name="Jung N."/>
            <person name="Uechi K."/>
            <person name="Horii T."/>
            <person name="Iida T."/>
            <person name="Fujita J."/>
            <person name="Nakamura S."/>
        </authorList>
    </citation>
    <scope>NUCLEOTIDE SEQUENCE [LARGE SCALE GENOMIC DNA]</scope>
    <source>
        <strain evidence="3 4">JCM 17423</strain>
    </source>
</reference>
<proteinExistence type="predicted"/>
<accession>A0AAD1IK60</accession>
<gene>
    <name evidence="3" type="ORF">MLIT_06890</name>
</gene>